<keyword evidence="2 5" id="KW-0812">Transmembrane</keyword>
<comment type="subcellular location">
    <subcellularLocation>
        <location evidence="1">Cell membrane</location>
        <topology evidence="1">Multi-pass membrane protein</topology>
    </subcellularLocation>
</comment>
<dbReference type="PANTHER" id="PTHR42718:SF39">
    <property type="entry name" value="ACTINORHODIN TRANSPORTER-RELATED"/>
    <property type="match status" value="1"/>
</dbReference>
<feature type="transmembrane region" description="Helical" evidence="5">
    <location>
        <begin position="370"/>
        <end position="387"/>
    </location>
</feature>
<feature type="transmembrane region" description="Helical" evidence="5">
    <location>
        <begin position="134"/>
        <end position="162"/>
    </location>
</feature>
<evidence type="ECO:0000313" key="7">
    <source>
        <dbReference type="EMBL" id="EEH63271.1"/>
    </source>
</evidence>
<dbReference type="GO" id="GO:0022857">
    <property type="term" value="F:transmembrane transporter activity"/>
    <property type="evidence" value="ECO:0007669"/>
    <property type="project" value="InterPro"/>
</dbReference>
<dbReference type="STRING" id="525245.HMPREF0044_1510"/>
<evidence type="ECO:0000256" key="2">
    <source>
        <dbReference type="ARBA" id="ARBA00022692"/>
    </source>
</evidence>
<dbReference type="InterPro" id="IPR020846">
    <property type="entry name" value="MFS_dom"/>
</dbReference>
<keyword evidence="3 5" id="KW-1133">Transmembrane helix</keyword>
<protein>
    <submittedName>
        <fullName evidence="7">Transporter, major facilitator family protein</fullName>
    </submittedName>
</protein>
<sequence length="476" mass="50626">MNALENKNWILATLLIPLAMSLIAVSSVNVALASIGKGLQTTDAQLQWVLSGYTLVVGVTLVPAGRLGDMYSRRTMFIFGLIAFVTGSFLSGLAPSALSLNAARVIQGVGAGMYSPQIMGMIQQFFQGRERAKAFGLLGMVVSFSVALGPVLAGAIISLAGFESGWRYIFFINLPLGIIGVIFGLKFLPAENTIPQERRQDLPIWLRLDFVGAALLLGAIVSLLIPFTFRTWHWWLPMLLVLAGALLIAWVKWESACQERGHAPMVDLSLLKIQSFSVGMATAAIYFMGATSMFVVMAMFVQNELGYSPLVAGVLGLPNAVLSAVGSRWGSLNVLNKGRKIVVLSLCVIVFGALLSLLVFAGIIYFKLSVWWLLLTLGIIGFGQGVFGSTNQTLAMDEVPAATGGTAGGLKQTTERIGTSIGSALMTGLYFTVSAVWAAGPAIMLVFAMAAVVVSLAALVAVFDMRRAALFPEGGE</sequence>
<gene>
    <name evidence="7" type="ORF">HMPREF0044_1510</name>
</gene>
<dbReference type="GO" id="GO:0005886">
    <property type="term" value="C:plasma membrane"/>
    <property type="evidence" value="ECO:0007669"/>
    <property type="project" value="UniProtKB-SubCell"/>
</dbReference>
<dbReference type="AlphaFoldDB" id="C0W257"/>
<evidence type="ECO:0000259" key="6">
    <source>
        <dbReference type="PROSITE" id="PS50850"/>
    </source>
</evidence>
<dbReference type="PRINTS" id="PR01036">
    <property type="entry name" value="TCRTETB"/>
</dbReference>
<feature type="transmembrane region" description="Helical" evidence="5">
    <location>
        <begin position="307"/>
        <end position="329"/>
    </location>
</feature>
<feature type="transmembrane region" description="Helical" evidence="5">
    <location>
        <begin position="77"/>
        <end position="98"/>
    </location>
</feature>
<keyword evidence="8" id="KW-1185">Reference proteome</keyword>
<feature type="transmembrane region" description="Helical" evidence="5">
    <location>
        <begin position="417"/>
        <end position="437"/>
    </location>
</feature>
<feature type="transmembrane region" description="Helical" evidence="5">
    <location>
        <begin position="208"/>
        <end position="228"/>
    </location>
</feature>
<keyword evidence="4 5" id="KW-0472">Membrane</keyword>
<dbReference type="Gene3D" id="1.20.1250.20">
    <property type="entry name" value="MFS general substrate transporter like domains"/>
    <property type="match status" value="1"/>
</dbReference>
<evidence type="ECO:0000256" key="4">
    <source>
        <dbReference type="ARBA" id="ARBA00023136"/>
    </source>
</evidence>
<dbReference type="SUPFAM" id="SSF103473">
    <property type="entry name" value="MFS general substrate transporter"/>
    <property type="match status" value="2"/>
</dbReference>
<dbReference type="Pfam" id="PF07690">
    <property type="entry name" value="MFS_1"/>
    <property type="match status" value="1"/>
</dbReference>
<reference evidence="7 8" key="1">
    <citation type="submission" date="2009-01" db="EMBL/GenBank/DDBJ databases">
        <authorList>
            <person name="Qin X."/>
            <person name="Bachman B."/>
            <person name="Battles P."/>
            <person name="Bell A."/>
            <person name="Bess C."/>
            <person name="Bickham C."/>
            <person name="Chaboub L."/>
            <person name="Chen D."/>
            <person name="Coyle M."/>
            <person name="Deiros D.R."/>
            <person name="Dinh H."/>
            <person name="Forbes L."/>
            <person name="Fowler G."/>
            <person name="Francisco L."/>
            <person name="Fu Q."/>
            <person name="Gubbala S."/>
            <person name="Hale W."/>
            <person name="Han Y."/>
            <person name="Hemphill L."/>
            <person name="Highlander S.K."/>
            <person name="Hirani K."/>
            <person name="Hogues M."/>
            <person name="Jackson L."/>
            <person name="Jakkamsetti A."/>
            <person name="Javaid M."/>
            <person name="Jiang H."/>
            <person name="Korchina V."/>
            <person name="Kovar C."/>
            <person name="Lara F."/>
            <person name="Lee S."/>
            <person name="Mata R."/>
            <person name="Mathew T."/>
            <person name="Moen C."/>
            <person name="Morales K."/>
            <person name="Munidasa M."/>
            <person name="Nazareth L."/>
            <person name="Ngo R."/>
            <person name="Nguyen L."/>
            <person name="Okwuonu G."/>
            <person name="Ongeri F."/>
            <person name="Patil S."/>
            <person name="Petrosino J."/>
            <person name="Pham C."/>
            <person name="Pham P."/>
            <person name="Pu L.-L."/>
            <person name="Puazo M."/>
            <person name="Raj R."/>
            <person name="Reid J."/>
            <person name="Rouhana J."/>
            <person name="Saada N."/>
            <person name="Shang Y."/>
            <person name="Simmons D."/>
            <person name="Thornton R."/>
            <person name="Warren J."/>
            <person name="Weissenberger G."/>
            <person name="Zhang J."/>
            <person name="Zhang L."/>
            <person name="Zhou C."/>
            <person name="Zhu D."/>
            <person name="Muzny D."/>
            <person name="Worley K."/>
            <person name="Gibbs R."/>
        </authorList>
    </citation>
    <scope>NUCLEOTIDE SEQUENCE [LARGE SCALE GENOMIC DNA]</scope>
    <source>
        <strain evidence="7 8">DSM 15436</strain>
    </source>
</reference>
<dbReference type="HOGENOM" id="CLU_000960_28_2_11"/>
<evidence type="ECO:0000256" key="5">
    <source>
        <dbReference type="SAM" id="Phobius"/>
    </source>
</evidence>
<dbReference type="Gene3D" id="1.20.1720.10">
    <property type="entry name" value="Multidrug resistance protein D"/>
    <property type="match status" value="1"/>
</dbReference>
<dbReference type="Proteomes" id="UP000010301">
    <property type="component" value="Unassembled WGS sequence"/>
</dbReference>
<comment type="caution">
    <text evidence="7">The sequence shown here is derived from an EMBL/GenBank/DDBJ whole genome shotgun (WGS) entry which is preliminary data.</text>
</comment>
<feature type="transmembrane region" description="Helical" evidence="5">
    <location>
        <begin position="49"/>
        <end position="65"/>
    </location>
</feature>
<feature type="transmembrane region" description="Helical" evidence="5">
    <location>
        <begin position="443"/>
        <end position="463"/>
    </location>
</feature>
<dbReference type="InterPro" id="IPR011701">
    <property type="entry name" value="MFS"/>
</dbReference>
<proteinExistence type="predicted"/>
<dbReference type="eggNOG" id="COG0477">
    <property type="taxonomic scope" value="Bacteria"/>
</dbReference>
<dbReference type="InterPro" id="IPR036259">
    <property type="entry name" value="MFS_trans_sf"/>
</dbReference>
<dbReference type="EMBL" id="ACFG01000037">
    <property type="protein sequence ID" value="EEH63271.1"/>
    <property type="molecule type" value="Genomic_DNA"/>
</dbReference>
<feature type="domain" description="Major facilitator superfamily (MFS) profile" evidence="6">
    <location>
        <begin position="10"/>
        <end position="469"/>
    </location>
</feature>
<name>C0W257_9ACTO</name>
<accession>C0W257</accession>
<dbReference type="PANTHER" id="PTHR42718">
    <property type="entry name" value="MAJOR FACILITATOR SUPERFAMILY MULTIDRUG TRANSPORTER MFSC"/>
    <property type="match status" value="1"/>
</dbReference>
<dbReference type="PROSITE" id="PS50850">
    <property type="entry name" value="MFS"/>
    <property type="match status" value="1"/>
</dbReference>
<feature type="transmembrane region" description="Helical" evidence="5">
    <location>
        <begin position="234"/>
        <end position="253"/>
    </location>
</feature>
<evidence type="ECO:0000256" key="1">
    <source>
        <dbReference type="ARBA" id="ARBA00004651"/>
    </source>
</evidence>
<evidence type="ECO:0000256" key="3">
    <source>
        <dbReference type="ARBA" id="ARBA00022989"/>
    </source>
</evidence>
<feature type="transmembrane region" description="Helical" evidence="5">
    <location>
        <begin position="273"/>
        <end position="301"/>
    </location>
</feature>
<feature type="transmembrane region" description="Helical" evidence="5">
    <location>
        <begin position="341"/>
        <end position="364"/>
    </location>
</feature>
<organism evidence="7 8">
    <name type="scientific">Gleimia coleocanis DSM 15436</name>
    <dbReference type="NCBI Taxonomy" id="525245"/>
    <lineage>
        <taxon>Bacteria</taxon>
        <taxon>Bacillati</taxon>
        <taxon>Actinomycetota</taxon>
        <taxon>Actinomycetes</taxon>
        <taxon>Actinomycetales</taxon>
        <taxon>Actinomycetaceae</taxon>
        <taxon>Gleimia</taxon>
    </lineage>
</organism>
<evidence type="ECO:0000313" key="8">
    <source>
        <dbReference type="Proteomes" id="UP000010301"/>
    </source>
</evidence>
<dbReference type="CDD" id="cd17321">
    <property type="entry name" value="MFS_MMR_MDR_like"/>
    <property type="match status" value="1"/>
</dbReference>
<feature type="transmembrane region" description="Helical" evidence="5">
    <location>
        <begin position="168"/>
        <end position="188"/>
    </location>
</feature>